<dbReference type="EMBL" id="JAJTWU010000003">
    <property type="protein sequence ID" value="MCE4554349.1"/>
    <property type="molecule type" value="Genomic_DNA"/>
</dbReference>
<dbReference type="Gene3D" id="2.40.170.20">
    <property type="entry name" value="TonB-dependent receptor, beta-barrel domain"/>
    <property type="match status" value="1"/>
</dbReference>
<keyword evidence="10" id="KW-0675">Receptor</keyword>
<proteinExistence type="inferred from homology"/>
<keyword evidence="7" id="KW-0732">Signal</keyword>
<dbReference type="InterPro" id="IPR010104">
    <property type="entry name" value="TonB_rcpt_bac"/>
</dbReference>
<dbReference type="NCBIfam" id="TIGR01782">
    <property type="entry name" value="TonB-Xanth-Caul"/>
    <property type="match status" value="1"/>
</dbReference>
<comment type="caution">
    <text evidence="10">The sequence shown here is derived from an EMBL/GenBank/DDBJ whole genome shotgun (WGS) entry which is preliminary data.</text>
</comment>
<dbReference type="PANTHER" id="PTHR40980:SF3">
    <property type="entry name" value="TONB-DEPENDENT RECEPTOR-LIKE BETA-BARREL DOMAIN-CONTAINING PROTEIN"/>
    <property type="match status" value="1"/>
</dbReference>
<evidence type="ECO:0000256" key="5">
    <source>
        <dbReference type="RuleBase" id="RU003357"/>
    </source>
</evidence>
<feature type="region of interest" description="Disordered" evidence="6">
    <location>
        <begin position="34"/>
        <end position="73"/>
    </location>
</feature>
<dbReference type="Proteomes" id="UP001200741">
    <property type="component" value="Unassembled WGS sequence"/>
</dbReference>
<feature type="region of interest" description="Disordered" evidence="6">
    <location>
        <begin position="966"/>
        <end position="993"/>
    </location>
</feature>
<name>A0ABS8XNJ6_9BURK</name>
<evidence type="ECO:0000256" key="7">
    <source>
        <dbReference type="SAM" id="SignalP"/>
    </source>
</evidence>
<accession>A0ABS8XNJ6</accession>
<evidence type="ECO:0000256" key="6">
    <source>
        <dbReference type="SAM" id="MobiDB-lite"/>
    </source>
</evidence>
<feature type="domain" description="TonB-dependent receptor-like beta-barrel" evidence="8">
    <location>
        <begin position="759"/>
        <end position="1213"/>
    </location>
</feature>
<dbReference type="InterPro" id="IPR000531">
    <property type="entry name" value="Beta-barrel_TonB"/>
</dbReference>
<evidence type="ECO:0000256" key="4">
    <source>
        <dbReference type="ARBA" id="ARBA00023237"/>
    </source>
</evidence>
<sequence>MTPISFRAPRRHCLGTAMSMALALWASEAALAQQPAAAVPQATDAGPADAKPAEPKPADAKQTAAKPKPPTQELETVLVIGTRQSQQSAISRKKNAATAQDSIVAEDVGAFPDRNIGEAISRIAGVALDRGDFGEGVNVSIRGNGPELTRVEMDGMAVRSGAGTDLLGGGDGRGTEFRELSSDLIKSVDIVKGTTAAMTEGSLGGGIIITTRTGLDFDKLYYSAKVEASRSDLNKKTTPNFNLVLADRFLDKRLGVIANLSRSYYKNEQHGIAQGGSNSWEGLSRQADFDNSPEKTFTFNPSTAYGDTINTPLHSAPLTAGGTFNAATPVELLTKSASAQTKADCFTLFPNLTTAQTNAISGTTNRTNAYTARQNEQLTCLAQWNDYTPSKTVGFRYTVKSQDDKRNGGDIRLDFKVNDKLTVFGKFARSERHVDDTVGFLGVGSTPTFNAANSFTDNTTANTRALATGVSGSLLPSYSWRASNAPLVLGTTTSILPGYTVDASHHVTSYSTDGGVLTTDTIFSSIDTSNKTLTTGGEYRDGRFSANFMAGSTKSTALRYDRRASYSYTYGRATYALQDNGLWAFTLPDGSNNINQLNYAAYSALNPATPQTAVAASATQLVGTPAYTAAQRGQYTNNLLLQVIRSFDSESTERTGKVDLAYNLVDKVPFLTSLKGGLNFRNTGGTTWNGGGGTLQDPVGTFGTAGFKYGVYMPQVNTRWNVIGCENTAGSVAAGGQPCASGYVPNSNVLNAGIGATPAGTTTMTQAQYQQLIQSTLTLNPAAQFYGGSKDRPATLLDGWNQIDIDKLFAMANIPVRLDCFRRCTASDGKAYDMPFSSFSEKSTAAYLMQDFEVPVWGQMELTGNVGVRVVKTDVSATGFMAFRSVRKNPDWNPTTNTSAVTSYVVSQNTSIKDSSTDVMPSLNLALWPIDDKLALRYGISRTVARPPVSKLLPSGTCTISQVIEETEPDDQGNSPNQTCSGTMGNPALKPQTNTNQNLSLEWYANRDTSMSVNVFRQRGLIGAPTIGTLRNNDNVFSNSSAIDPQTGTPLKDYQFSYAQWDNAPPITRRGIEFGVKTAFTFLPSVLRYTGVDANYSRLRSSQGMPARDLISGDVLPVVNEPKYSWNASLWYDDGAFQARVAMQVVAPRYFVFSPNTGTNLGVNNYPSVGTSSWRAPYNPGAPQFGNMTRYVDAKVSYRFKNGLEIFADVRNLTGERTQNTTGGYQDYADGIPSIYSDGYAGRRYTVGMTLRSPR</sequence>
<reference evidence="10 11" key="1">
    <citation type="submission" date="2021-12" db="EMBL/GenBank/DDBJ databases">
        <title>Genome seq of P8.</title>
        <authorList>
            <person name="Seo T."/>
        </authorList>
    </citation>
    <scope>NUCLEOTIDE SEQUENCE [LARGE SCALE GENOMIC DNA]</scope>
    <source>
        <strain evidence="10 11">P8</strain>
    </source>
</reference>
<dbReference type="InterPro" id="IPR037066">
    <property type="entry name" value="Plug_dom_sf"/>
</dbReference>
<feature type="signal peptide" evidence="7">
    <location>
        <begin position="1"/>
        <end position="32"/>
    </location>
</feature>
<evidence type="ECO:0000256" key="2">
    <source>
        <dbReference type="ARBA" id="ARBA00009810"/>
    </source>
</evidence>
<comment type="similarity">
    <text evidence="2 5">Belongs to the TonB-dependent receptor family.</text>
</comment>
<comment type="subcellular location">
    <subcellularLocation>
        <location evidence="1 5">Cell outer membrane</location>
    </subcellularLocation>
</comment>
<evidence type="ECO:0000259" key="9">
    <source>
        <dbReference type="Pfam" id="PF07715"/>
    </source>
</evidence>
<evidence type="ECO:0000256" key="3">
    <source>
        <dbReference type="ARBA" id="ARBA00023136"/>
    </source>
</evidence>
<keyword evidence="11" id="KW-1185">Reference proteome</keyword>
<gene>
    <name evidence="10" type="ORF">LXT13_07800</name>
</gene>
<evidence type="ECO:0000313" key="10">
    <source>
        <dbReference type="EMBL" id="MCE4554349.1"/>
    </source>
</evidence>
<evidence type="ECO:0000259" key="8">
    <source>
        <dbReference type="Pfam" id="PF00593"/>
    </source>
</evidence>
<keyword evidence="3 5" id="KW-0472">Membrane</keyword>
<dbReference type="PANTHER" id="PTHR40980">
    <property type="entry name" value="PLUG DOMAIN-CONTAINING PROTEIN"/>
    <property type="match status" value="1"/>
</dbReference>
<feature type="compositionally biased region" description="Low complexity" evidence="6">
    <location>
        <begin position="34"/>
        <end position="50"/>
    </location>
</feature>
<evidence type="ECO:0000256" key="1">
    <source>
        <dbReference type="ARBA" id="ARBA00004442"/>
    </source>
</evidence>
<feature type="compositionally biased region" description="Polar residues" evidence="6">
    <location>
        <begin position="972"/>
        <end position="984"/>
    </location>
</feature>
<feature type="chain" id="PRO_5047370624" evidence="7">
    <location>
        <begin position="33"/>
        <end position="1255"/>
    </location>
</feature>
<keyword evidence="5" id="KW-0798">TonB box</keyword>
<dbReference type="RefSeq" id="WP_233371274.1">
    <property type="nucleotide sequence ID" value="NZ_JAJTWU010000003.1"/>
</dbReference>
<keyword evidence="4" id="KW-0998">Cell outer membrane</keyword>
<dbReference type="Pfam" id="PF07715">
    <property type="entry name" value="Plug"/>
    <property type="match status" value="1"/>
</dbReference>
<dbReference type="InterPro" id="IPR012910">
    <property type="entry name" value="Plug_dom"/>
</dbReference>
<dbReference type="SUPFAM" id="SSF56935">
    <property type="entry name" value="Porins"/>
    <property type="match status" value="1"/>
</dbReference>
<protein>
    <submittedName>
        <fullName evidence="10">TonB-dependent receptor</fullName>
    </submittedName>
</protein>
<organism evidence="10 11">
    <name type="scientific">Pelomonas cellulosilytica</name>
    <dbReference type="NCBI Taxonomy" id="2906762"/>
    <lineage>
        <taxon>Bacteria</taxon>
        <taxon>Pseudomonadati</taxon>
        <taxon>Pseudomonadota</taxon>
        <taxon>Betaproteobacteria</taxon>
        <taxon>Burkholderiales</taxon>
        <taxon>Sphaerotilaceae</taxon>
        <taxon>Roseateles</taxon>
    </lineage>
</organism>
<dbReference type="InterPro" id="IPR036942">
    <property type="entry name" value="Beta-barrel_TonB_sf"/>
</dbReference>
<dbReference type="Pfam" id="PF00593">
    <property type="entry name" value="TonB_dep_Rec_b-barrel"/>
    <property type="match status" value="1"/>
</dbReference>
<evidence type="ECO:0000313" key="11">
    <source>
        <dbReference type="Proteomes" id="UP001200741"/>
    </source>
</evidence>
<feature type="domain" description="TonB-dependent receptor plug" evidence="9">
    <location>
        <begin position="93"/>
        <end position="205"/>
    </location>
</feature>
<dbReference type="Gene3D" id="2.170.130.10">
    <property type="entry name" value="TonB-dependent receptor, plug domain"/>
    <property type="match status" value="1"/>
</dbReference>